<dbReference type="Proteomes" id="UP000027730">
    <property type="component" value="Unassembled WGS sequence"/>
</dbReference>
<dbReference type="STRING" id="1043004.A0A074WS97"/>
<sequence length="118" mass="12315">MVSKKDMRRSDLIVPYAEPANAKSDGDVTAVMGSTLPMAAIFTRNKMIGWVAVIFAVQNWLSETPESQKAASTPGYMTVGMALMSTAVAYLPLFMPPVAAPGMGSGTEAPAAAAAYTP</sequence>
<evidence type="ECO:0000313" key="7">
    <source>
        <dbReference type="Proteomes" id="UP000027730"/>
    </source>
</evidence>
<keyword evidence="3 5" id="KW-1133">Transmembrane helix</keyword>
<dbReference type="Pfam" id="PF03669">
    <property type="entry name" value="ASTER"/>
    <property type="match status" value="1"/>
</dbReference>
<dbReference type="RefSeq" id="XP_013426861.1">
    <property type="nucleotide sequence ID" value="XM_013571407.1"/>
</dbReference>
<evidence type="ECO:0000256" key="4">
    <source>
        <dbReference type="ARBA" id="ARBA00023136"/>
    </source>
</evidence>
<reference evidence="6 7" key="1">
    <citation type="journal article" date="2014" name="BMC Genomics">
        <title>Genome sequencing of four Aureobasidium pullulans varieties: biotechnological potential, stress tolerance, and description of new species.</title>
        <authorList>
            <person name="Gostin Ar C."/>
            <person name="Ohm R.A."/>
            <person name="Kogej T."/>
            <person name="Sonjak S."/>
            <person name="Turk M."/>
            <person name="Zajc J."/>
            <person name="Zalar P."/>
            <person name="Grube M."/>
            <person name="Sun H."/>
            <person name="Han J."/>
            <person name="Sharma A."/>
            <person name="Chiniquy J."/>
            <person name="Ngan C.Y."/>
            <person name="Lipzen A."/>
            <person name="Barry K."/>
            <person name="Grigoriev I.V."/>
            <person name="Gunde-Cimerman N."/>
        </authorList>
    </citation>
    <scope>NUCLEOTIDE SEQUENCE [LARGE SCALE GENOMIC DNA]</scope>
    <source>
        <strain evidence="6 7">CBS 147.97</strain>
    </source>
</reference>
<dbReference type="InterPro" id="IPR005351">
    <property type="entry name" value="ASTER"/>
</dbReference>
<feature type="transmembrane region" description="Helical" evidence="5">
    <location>
        <begin position="74"/>
        <end position="93"/>
    </location>
</feature>
<keyword evidence="2 5" id="KW-0812">Transmembrane</keyword>
<gene>
    <name evidence="6" type="ORF">M436DRAFT_82693</name>
</gene>
<accession>A0A074WS97</accession>
<evidence type="ECO:0000313" key="6">
    <source>
        <dbReference type="EMBL" id="KEQ72592.1"/>
    </source>
</evidence>
<dbReference type="PANTHER" id="PTHR28038:SF1">
    <property type="entry name" value="ADL329WP"/>
    <property type="match status" value="1"/>
</dbReference>
<dbReference type="EMBL" id="KL584711">
    <property type="protein sequence ID" value="KEQ72592.1"/>
    <property type="molecule type" value="Genomic_DNA"/>
</dbReference>
<keyword evidence="4 5" id="KW-0472">Membrane</keyword>
<evidence type="ECO:0000256" key="2">
    <source>
        <dbReference type="ARBA" id="ARBA00022692"/>
    </source>
</evidence>
<evidence type="ECO:0008006" key="8">
    <source>
        <dbReference type="Google" id="ProtNLM"/>
    </source>
</evidence>
<dbReference type="GO" id="GO:0044183">
    <property type="term" value="F:protein folding chaperone"/>
    <property type="evidence" value="ECO:0007669"/>
    <property type="project" value="InterPro"/>
</dbReference>
<dbReference type="OrthoDB" id="284718at2759"/>
<evidence type="ECO:0000256" key="5">
    <source>
        <dbReference type="SAM" id="Phobius"/>
    </source>
</evidence>
<dbReference type="AlphaFoldDB" id="A0A074WS97"/>
<organism evidence="6 7">
    <name type="scientific">Aureobasidium namibiae CBS 147.97</name>
    <dbReference type="NCBI Taxonomy" id="1043004"/>
    <lineage>
        <taxon>Eukaryota</taxon>
        <taxon>Fungi</taxon>
        <taxon>Dikarya</taxon>
        <taxon>Ascomycota</taxon>
        <taxon>Pezizomycotina</taxon>
        <taxon>Dothideomycetes</taxon>
        <taxon>Dothideomycetidae</taxon>
        <taxon>Dothideales</taxon>
        <taxon>Saccotheciaceae</taxon>
        <taxon>Aureobasidium</taxon>
    </lineage>
</organism>
<comment type="subcellular location">
    <subcellularLocation>
        <location evidence="1">Membrane</location>
    </subcellularLocation>
</comment>
<evidence type="ECO:0000256" key="1">
    <source>
        <dbReference type="ARBA" id="ARBA00004370"/>
    </source>
</evidence>
<dbReference type="GO" id="GO:0005789">
    <property type="term" value="C:endoplasmic reticulum membrane"/>
    <property type="evidence" value="ECO:0007669"/>
    <property type="project" value="InterPro"/>
</dbReference>
<dbReference type="HOGENOM" id="CLU_129456_0_0_1"/>
<protein>
    <recommendedName>
        <fullName evidence="8">Protein Asterix</fullName>
    </recommendedName>
</protein>
<keyword evidence="7" id="KW-1185">Reference proteome</keyword>
<dbReference type="PANTHER" id="PTHR28038">
    <property type="entry name" value="ADL329WP"/>
    <property type="match status" value="1"/>
</dbReference>
<dbReference type="GeneID" id="25417036"/>
<name>A0A074WS97_9PEZI</name>
<dbReference type="GO" id="GO:0045048">
    <property type="term" value="P:protein insertion into ER membrane"/>
    <property type="evidence" value="ECO:0007669"/>
    <property type="project" value="InterPro"/>
</dbReference>
<proteinExistence type="predicted"/>
<evidence type="ECO:0000256" key="3">
    <source>
        <dbReference type="ARBA" id="ARBA00022989"/>
    </source>
</evidence>